<evidence type="ECO:0000256" key="2">
    <source>
        <dbReference type="ARBA" id="ARBA00004651"/>
    </source>
</evidence>
<keyword evidence="8 13" id="KW-0812">Transmembrane</keyword>
<comment type="caution">
    <text evidence="14">The sequence shown here is derived from an EMBL/GenBank/DDBJ whole genome shotgun (WGS) entry which is preliminary data.</text>
</comment>
<dbReference type="InterPro" id="IPR048279">
    <property type="entry name" value="MdtK-like"/>
</dbReference>
<dbReference type="RefSeq" id="WP_061424850.1">
    <property type="nucleotide sequence ID" value="NZ_KQ970262.1"/>
</dbReference>
<dbReference type="Proteomes" id="UP000070136">
    <property type="component" value="Unassembled WGS sequence"/>
</dbReference>
<evidence type="ECO:0000256" key="5">
    <source>
        <dbReference type="ARBA" id="ARBA00022448"/>
    </source>
</evidence>
<name>A0A139Q9R3_STRMT</name>
<evidence type="ECO:0000313" key="14">
    <source>
        <dbReference type="EMBL" id="KXT99286.1"/>
    </source>
</evidence>
<proteinExistence type="inferred from homology"/>
<protein>
    <recommendedName>
        <fullName evidence="4">Probable multidrug resistance protein NorM</fullName>
    </recommendedName>
    <alternativeName>
        <fullName evidence="12">Multidrug-efflux transporter</fullName>
    </alternativeName>
</protein>
<evidence type="ECO:0000256" key="4">
    <source>
        <dbReference type="ARBA" id="ARBA00020268"/>
    </source>
</evidence>
<feature type="transmembrane region" description="Helical" evidence="13">
    <location>
        <begin position="285"/>
        <end position="307"/>
    </location>
</feature>
<feature type="transmembrane region" description="Helical" evidence="13">
    <location>
        <begin position="414"/>
        <end position="434"/>
    </location>
</feature>
<dbReference type="Pfam" id="PF01554">
    <property type="entry name" value="MatE"/>
    <property type="match status" value="2"/>
</dbReference>
<feature type="transmembrane region" description="Helical" evidence="13">
    <location>
        <begin position="319"/>
        <end position="339"/>
    </location>
</feature>
<dbReference type="NCBIfam" id="TIGR00797">
    <property type="entry name" value="matE"/>
    <property type="match status" value="1"/>
</dbReference>
<feature type="transmembrane region" description="Helical" evidence="13">
    <location>
        <begin position="166"/>
        <end position="186"/>
    </location>
</feature>
<feature type="transmembrane region" description="Helical" evidence="13">
    <location>
        <begin position="388"/>
        <end position="408"/>
    </location>
</feature>
<dbReference type="AlphaFoldDB" id="A0A139Q9R3"/>
<accession>A0A139Q9R3</accession>
<feature type="transmembrane region" description="Helical" evidence="13">
    <location>
        <begin position="192"/>
        <end position="216"/>
    </location>
</feature>
<dbReference type="CDD" id="cd13131">
    <property type="entry name" value="MATE_NorM_like"/>
    <property type="match status" value="1"/>
</dbReference>
<keyword evidence="9 13" id="KW-1133">Transmembrane helix</keyword>
<evidence type="ECO:0000256" key="6">
    <source>
        <dbReference type="ARBA" id="ARBA00022449"/>
    </source>
</evidence>
<keyword evidence="5" id="KW-0813">Transport</keyword>
<evidence type="ECO:0000256" key="10">
    <source>
        <dbReference type="ARBA" id="ARBA00023065"/>
    </source>
</evidence>
<keyword evidence="7" id="KW-1003">Cell membrane</keyword>
<keyword evidence="14" id="KW-0808">Transferase</keyword>
<evidence type="ECO:0000256" key="3">
    <source>
        <dbReference type="ARBA" id="ARBA00010199"/>
    </source>
</evidence>
<feature type="transmembrane region" description="Helical" evidence="13">
    <location>
        <begin position="12"/>
        <end position="31"/>
    </location>
</feature>
<dbReference type="EMBL" id="LQOA01000023">
    <property type="protein sequence ID" value="KXT99286.1"/>
    <property type="molecule type" value="Genomic_DNA"/>
</dbReference>
<dbReference type="InterPro" id="IPR050222">
    <property type="entry name" value="MATE_MdtK"/>
</dbReference>
<evidence type="ECO:0000256" key="8">
    <source>
        <dbReference type="ARBA" id="ARBA00022692"/>
    </source>
</evidence>
<dbReference type="PATRIC" id="fig|28037.234.peg.783"/>
<comment type="similarity">
    <text evidence="3">Belongs to the multi antimicrobial extrusion (MATE) (TC 2.A.66.1) family.</text>
</comment>
<evidence type="ECO:0000256" key="9">
    <source>
        <dbReference type="ARBA" id="ARBA00022989"/>
    </source>
</evidence>
<evidence type="ECO:0000256" key="7">
    <source>
        <dbReference type="ARBA" id="ARBA00022475"/>
    </source>
</evidence>
<feature type="transmembrane region" description="Helical" evidence="13">
    <location>
        <begin position="359"/>
        <end position="376"/>
    </location>
</feature>
<dbReference type="GO" id="GO:0042910">
    <property type="term" value="F:xenobiotic transmembrane transporter activity"/>
    <property type="evidence" value="ECO:0007669"/>
    <property type="project" value="InterPro"/>
</dbReference>
<feature type="transmembrane region" description="Helical" evidence="13">
    <location>
        <begin position="243"/>
        <end position="265"/>
    </location>
</feature>
<gene>
    <name evidence="14" type="ORF">SMIDD28_00747</name>
</gene>
<dbReference type="OrthoDB" id="9780160at2"/>
<evidence type="ECO:0000256" key="11">
    <source>
        <dbReference type="ARBA" id="ARBA00023136"/>
    </source>
</evidence>
<feature type="transmembrane region" description="Helical" evidence="13">
    <location>
        <begin position="133"/>
        <end position="154"/>
    </location>
</feature>
<dbReference type="GO" id="GO:0005886">
    <property type="term" value="C:plasma membrane"/>
    <property type="evidence" value="ECO:0007669"/>
    <property type="project" value="UniProtKB-SubCell"/>
</dbReference>
<evidence type="ECO:0000256" key="1">
    <source>
        <dbReference type="ARBA" id="ARBA00003408"/>
    </source>
</evidence>
<dbReference type="GO" id="GO:0006811">
    <property type="term" value="P:monoatomic ion transport"/>
    <property type="evidence" value="ECO:0007669"/>
    <property type="project" value="UniProtKB-KW"/>
</dbReference>
<dbReference type="GO" id="GO:0016740">
    <property type="term" value="F:transferase activity"/>
    <property type="evidence" value="ECO:0007669"/>
    <property type="project" value="UniProtKB-KW"/>
</dbReference>
<feature type="transmembrane region" description="Helical" evidence="13">
    <location>
        <begin position="60"/>
        <end position="79"/>
    </location>
</feature>
<keyword evidence="6" id="KW-0050">Antiport</keyword>
<feature type="transmembrane region" description="Helical" evidence="13">
    <location>
        <begin position="91"/>
        <end position="113"/>
    </location>
</feature>
<comment type="function">
    <text evidence="1">Multidrug efflux pump.</text>
</comment>
<dbReference type="PANTHER" id="PTHR43298:SF2">
    <property type="entry name" value="FMN_FAD EXPORTER YEEO-RELATED"/>
    <property type="match status" value="1"/>
</dbReference>
<keyword evidence="10" id="KW-0406">Ion transport</keyword>
<keyword evidence="11 13" id="KW-0472">Membrane</keyword>
<dbReference type="InterPro" id="IPR002528">
    <property type="entry name" value="MATE_fam"/>
</dbReference>
<dbReference type="PIRSF" id="PIRSF006603">
    <property type="entry name" value="DinF"/>
    <property type="match status" value="1"/>
</dbReference>
<dbReference type="PANTHER" id="PTHR43298">
    <property type="entry name" value="MULTIDRUG RESISTANCE PROTEIN NORM-RELATED"/>
    <property type="match status" value="1"/>
</dbReference>
<reference evidence="14 15" key="1">
    <citation type="submission" date="2016-01" db="EMBL/GenBank/DDBJ databases">
        <title>Highly variable Streptococcus oralis are common among viridans streptococci isolated from primates.</title>
        <authorList>
            <person name="Denapaite D."/>
            <person name="Rieger M."/>
            <person name="Koendgen S."/>
            <person name="Brueckner R."/>
            <person name="Ochigava I."/>
            <person name="Kappeler P."/>
            <person name="Maetz-Rensing K."/>
            <person name="Leendertz F."/>
            <person name="Hakenbeck R."/>
        </authorList>
    </citation>
    <scope>NUCLEOTIDE SEQUENCE [LARGE SCALE GENOMIC DNA]</scope>
    <source>
        <strain evidence="14 15">DD28</strain>
    </source>
</reference>
<organism evidence="14 15">
    <name type="scientific">Streptococcus mitis</name>
    <dbReference type="NCBI Taxonomy" id="28037"/>
    <lineage>
        <taxon>Bacteria</taxon>
        <taxon>Bacillati</taxon>
        <taxon>Bacillota</taxon>
        <taxon>Bacilli</taxon>
        <taxon>Lactobacillales</taxon>
        <taxon>Streptococcaceae</taxon>
        <taxon>Streptococcus</taxon>
        <taxon>Streptococcus mitis group</taxon>
    </lineage>
</organism>
<evidence type="ECO:0000256" key="12">
    <source>
        <dbReference type="ARBA" id="ARBA00031636"/>
    </source>
</evidence>
<sequence length="450" mass="49871">MYQTHHFKDKFILFLKIFFPILIYQFANYSASFVDTTMTGQYNTMDLAGVSMATSIWNPFFTFLTGIVSALVPIIGHHLGRGKKEEVASDFYQFIYLALGLSVLLLGLVLFLAPPVLNRIGLEAPVAAVAVRYLWFLSIGIIPLLLFSVIRSLLDSLGLTKLSMYLMLLLLPLNSGFNYLLIYGAFGVPELGGAGAGLGTSLAYWVLLGISVLVLFKQEKLKALHLEKRIPLNMDKIKEGVRLGLPIGGTVFAEVAIFSVVGLIMAKFSSLIIASHQSAMNFSSLMYAFPMSISSAMAIVVSYEVGAKRFDDAKTYIGLGRWTALIFAGFTLSFLYIFRGNVASLYGNDPEFIDLTARFLTYSLFFQLADTFAAPLQGILRGYKDTVIPFYLGLVGYWGVTIPVAMVFDSLTDFGAYSYWIGLIISLIVSGALYRWRLTVIMKRFESRKA</sequence>
<comment type="subcellular location">
    <subcellularLocation>
        <location evidence="2">Cell membrane</location>
        <topology evidence="2">Multi-pass membrane protein</topology>
    </subcellularLocation>
</comment>
<evidence type="ECO:0000313" key="15">
    <source>
        <dbReference type="Proteomes" id="UP000070136"/>
    </source>
</evidence>
<dbReference type="GO" id="GO:0015297">
    <property type="term" value="F:antiporter activity"/>
    <property type="evidence" value="ECO:0007669"/>
    <property type="project" value="UniProtKB-KW"/>
</dbReference>
<evidence type="ECO:0000256" key="13">
    <source>
        <dbReference type="SAM" id="Phobius"/>
    </source>
</evidence>